<keyword evidence="3" id="KW-0964">Secreted</keyword>
<feature type="active site" description="Charge relay system" evidence="8 9">
    <location>
        <position position="549"/>
    </location>
</feature>
<keyword evidence="7 9" id="KW-0720">Serine protease</keyword>
<feature type="region of interest" description="Disordered" evidence="11">
    <location>
        <begin position="107"/>
        <end position="133"/>
    </location>
</feature>
<evidence type="ECO:0000256" key="2">
    <source>
        <dbReference type="ARBA" id="ARBA00022512"/>
    </source>
</evidence>
<dbReference type="InterPro" id="IPR013783">
    <property type="entry name" value="Ig-like_fold"/>
</dbReference>
<sequence length="929" mass="97809">MVRSTLSLSLLATAASLQGALGFGTPVPNRFVVEFQNEEDAVALKATMARDDVNVKMDFNYTLFKGASIELTNPETSEKLLAEIQAMAGINTYQVKRIPRPNAEVKWSGNPDAMYPDDKLSPRGTNSTGRTNNATTAYGGLNIDSTHAMTQVDKVRAAGYRGKGVKIGVIDTGIDYLHPALGGCFGPGCLVTHGHDFVGDAYNGDGLTLPVPDNDPMDCGGHGTHVSGIIAAQTNPFGFTGAAPDVTLGAYKVFGCEGSVENDILIAAFNQAYEDGSDIITASIGGPSGWSEDPWAVAVERIIAKGVPCTLAAGNDGADGMWYASTASSGKKVFSVASIDNVNTPSLAIQSTYSVDGDAPVTFQWTDGTPYKAWGEATNMELWPVGLNVSDPANGCDASAYADAPDLSDKVVLIRRGTCLFTLKAQLAADHGAKFVLIYNNVAGTFAVDVSAVPEIEGVGMVSATLGEKLVNMIADGHKIKVNMINPDESIPVLSLAVNGETGGSMSDYTSWGPTWEMDVRPVFAAPGGNIISTYPRAKGSYAVLSGTSMATPLVAAITALIGEIRGSFEPSAVENLLANFGTPIEFNFGSGAIGYLAPVPQQGAGQVRAFDAAFATSTLSRPYISFNDTDNFVKSTEFEITNTGKKTLTYSIGHSPALTAYTKANASAVALEAFPNDLDNVYATLTFSETSVTLAPGSKKTITVSAQPPTGLDVSLLPVWSGYITVGGSDNSSMVLPYQGLTGSLKNLVQMDKSATYLTSIPADEASPWTTYDHTPVGGNASWVLPAPGTNNASALTAAGVVLPGIQIDLVAGSALIRADLVPLTSCPPNATHEVLGYKVLGQHYDFPMTYSPRQSIITSWNGLLNDGSYAPAGKYMWVFRSLKIFGDASKAEDYMTIQSEPFHITYASNSTSTVTRRRRTAPFSRRG</sequence>
<dbReference type="InterPro" id="IPR023828">
    <property type="entry name" value="Peptidase_S8_Ser-AS"/>
</dbReference>
<feature type="domain" description="C5a peptidase/Subtilisin-like protease SBT2-like Fn3-like" evidence="15">
    <location>
        <begin position="625"/>
        <end position="739"/>
    </location>
</feature>
<evidence type="ECO:0000256" key="8">
    <source>
        <dbReference type="PIRSR" id="PIRSR615500-1"/>
    </source>
</evidence>
<dbReference type="GO" id="GO:0004252">
    <property type="term" value="F:serine-type endopeptidase activity"/>
    <property type="evidence" value="ECO:0007669"/>
    <property type="project" value="UniProtKB-UniRule"/>
</dbReference>
<dbReference type="Gene3D" id="3.50.30.30">
    <property type="match status" value="1"/>
</dbReference>
<evidence type="ECO:0000256" key="5">
    <source>
        <dbReference type="ARBA" id="ARBA00022729"/>
    </source>
</evidence>
<dbReference type="PROSITE" id="PS00138">
    <property type="entry name" value="SUBTILASE_SER"/>
    <property type="match status" value="1"/>
</dbReference>
<keyword evidence="17" id="KW-1185">Reference proteome</keyword>
<dbReference type="InterPro" id="IPR015500">
    <property type="entry name" value="Peptidase_S8_subtilisin-rel"/>
</dbReference>
<dbReference type="Pfam" id="PF06280">
    <property type="entry name" value="fn3_5"/>
    <property type="match status" value="1"/>
</dbReference>
<evidence type="ECO:0000256" key="7">
    <source>
        <dbReference type="ARBA" id="ARBA00022825"/>
    </source>
</evidence>
<dbReference type="InterPro" id="IPR036852">
    <property type="entry name" value="Peptidase_S8/S53_dom_sf"/>
</dbReference>
<reference evidence="16 17" key="1">
    <citation type="submission" date="2015-03" db="EMBL/GenBank/DDBJ databases">
        <authorList>
            <person name="Radwan O."/>
            <person name="Al-Naeli F.A."/>
            <person name="Rendon G.A."/>
            <person name="Fields C."/>
        </authorList>
    </citation>
    <scope>NUCLEOTIDE SEQUENCE [LARGE SCALE GENOMIC DNA]</scope>
    <source>
        <strain evidence="16">CR-DP1</strain>
    </source>
</reference>
<keyword evidence="5 12" id="KW-0732">Signal</keyword>
<dbReference type="SUPFAM" id="SSF52743">
    <property type="entry name" value="Subtilisin-like"/>
    <property type="match status" value="1"/>
</dbReference>
<evidence type="ECO:0000256" key="4">
    <source>
        <dbReference type="ARBA" id="ARBA00022670"/>
    </source>
</evidence>
<comment type="similarity">
    <text evidence="1 9 10">Belongs to the peptidase S8 family.</text>
</comment>
<dbReference type="EMBL" id="LAEV01001971">
    <property type="protein sequence ID" value="KKA26827.1"/>
    <property type="molecule type" value="Genomic_DNA"/>
</dbReference>
<evidence type="ECO:0000313" key="17">
    <source>
        <dbReference type="Proteomes" id="UP000033483"/>
    </source>
</evidence>
<evidence type="ECO:0000256" key="12">
    <source>
        <dbReference type="SAM" id="SignalP"/>
    </source>
</evidence>
<dbReference type="PANTHER" id="PTHR43806:SF66">
    <property type="entry name" value="SERIN ENDOPEPTIDASE"/>
    <property type="match status" value="1"/>
</dbReference>
<dbReference type="GO" id="GO:0006508">
    <property type="term" value="P:proteolysis"/>
    <property type="evidence" value="ECO:0007669"/>
    <property type="project" value="UniProtKB-KW"/>
</dbReference>
<feature type="active site" description="Charge relay system" evidence="8 9">
    <location>
        <position position="171"/>
    </location>
</feature>
<dbReference type="PROSITE" id="PS00136">
    <property type="entry name" value="SUBTILASE_ASP"/>
    <property type="match status" value="1"/>
</dbReference>
<name>A0A0F4Z8I6_9PEZI</name>
<proteinExistence type="inferred from homology"/>
<dbReference type="Proteomes" id="UP000033483">
    <property type="component" value="Unassembled WGS sequence"/>
</dbReference>
<dbReference type="Pfam" id="PF02225">
    <property type="entry name" value="PA"/>
    <property type="match status" value="1"/>
</dbReference>
<feature type="signal peptide" evidence="12">
    <location>
        <begin position="1"/>
        <end position="22"/>
    </location>
</feature>
<dbReference type="PROSITE" id="PS51892">
    <property type="entry name" value="SUBTILASE"/>
    <property type="match status" value="1"/>
</dbReference>
<dbReference type="InterPro" id="IPR023827">
    <property type="entry name" value="Peptidase_S8_Asp-AS"/>
</dbReference>
<dbReference type="OrthoDB" id="10256524at2759"/>
<organism evidence="16 17">
    <name type="scientific">Thielaviopsis punctulata</name>
    <dbReference type="NCBI Taxonomy" id="72032"/>
    <lineage>
        <taxon>Eukaryota</taxon>
        <taxon>Fungi</taxon>
        <taxon>Dikarya</taxon>
        <taxon>Ascomycota</taxon>
        <taxon>Pezizomycotina</taxon>
        <taxon>Sordariomycetes</taxon>
        <taxon>Hypocreomycetidae</taxon>
        <taxon>Microascales</taxon>
        <taxon>Ceratocystidaceae</taxon>
        <taxon>Thielaviopsis</taxon>
    </lineage>
</organism>
<evidence type="ECO:0000256" key="11">
    <source>
        <dbReference type="SAM" id="MobiDB-lite"/>
    </source>
</evidence>
<dbReference type="Gene3D" id="3.40.50.200">
    <property type="entry name" value="Peptidase S8/S53 domain"/>
    <property type="match status" value="2"/>
</dbReference>
<evidence type="ECO:0000256" key="3">
    <source>
        <dbReference type="ARBA" id="ARBA00022525"/>
    </source>
</evidence>
<protein>
    <recommendedName>
        <fullName evidence="18">Peptidase S8/S53 domain-containing protein</fullName>
    </recommendedName>
</protein>
<evidence type="ECO:0000256" key="1">
    <source>
        <dbReference type="ARBA" id="ARBA00011073"/>
    </source>
</evidence>
<feature type="active site" description="Charge relay system" evidence="8 9">
    <location>
        <position position="222"/>
    </location>
</feature>
<dbReference type="InterPro" id="IPR046450">
    <property type="entry name" value="PA_dom_sf"/>
</dbReference>
<dbReference type="Pfam" id="PF00082">
    <property type="entry name" value="Peptidase_S8"/>
    <property type="match status" value="1"/>
</dbReference>
<dbReference type="InterPro" id="IPR010435">
    <property type="entry name" value="C5a/SBT2-like_Fn3"/>
</dbReference>
<evidence type="ECO:0008006" key="18">
    <source>
        <dbReference type="Google" id="ProtNLM"/>
    </source>
</evidence>
<keyword evidence="2" id="KW-0134">Cell wall</keyword>
<accession>A0A0F4Z8I6</accession>
<feature type="domain" description="Peptidase S8/S53" evidence="13">
    <location>
        <begin position="162"/>
        <end position="580"/>
    </location>
</feature>
<evidence type="ECO:0000313" key="16">
    <source>
        <dbReference type="EMBL" id="KKA26827.1"/>
    </source>
</evidence>
<dbReference type="PROSITE" id="PS00137">
    <property type="entry name" value="SUBTILASE_HIS"/>
    <property type="match status" value="1"/>
</dbReference>
<evidence type="ECO:0000259" key="14">
    <source>
        <dbReference type="Pfam" id="PF02225"/>
    </source>
</evidence>
<feature type="chain" id="PRO_5002482285" description="Peptidase S8/S53 domain-containing protein" evidence="12">
    <location>
        <begin position="23"/>
        <end position="929"/>
    </location>
</feature>
<gene>
    <name evidence="16" type="ORF">TD95_000784</name>
</gene>
<dbReference type="PANTHER" id="PTHR43806">
    <property type="entry name" value="PEPTIDASE S8"/>
    <property type="match status" value="1"/>
</dbReference>
<evidence type="ECO:0000256" key="10">
    <source>
        <dbReference type="RuleBase" id="RU003355"/>
    </source>
</evidence>
<dbReference type="InterPro" id="IPR022398">
    <property type="entry name" value="Peptidase_S8_His-AS"/>
</dbReference>
<dbReference type="Gene3D" id="2.60.40.10">
    <property type="entry name" value="Immunoglobulins"/>
    <property type="match status" value="1"/>
</dbReference>
<dbReference type="SUPFAM" id="SSF52025">
    <property type="entry name" value="PA domain"/>
    <property type="match status" value="1"/>
</dbReference>
<dbReference type="InterPro" id="IPR034187">
    <property type="entry name" value="Peptidases_S8_5"/>
</dbReference>
<dbReference type="InterPro" id="IPR000209">
    <property type="entry name" value="Peptidase_S8/S53_dom"/>
</dbReference>
<dbReference type="CDD" id="cd07489">
    <property type="entry name" value="Peptidases_S8_5"/>
    <property type="match status" value="1"/>
</dbReference>
<comment type="caution">
    <text evidence="16">The sequence shown here is derived from an EMBL/GenBank/DDBJ whole genome shotgun (WGS) entry which is preliminary data.</text>
</comment>
<feature type="domain" description="PA" evidence="14">
    <location>
        <begin position="392"/>
        <end position="449"/>
    </location>
</feature>
<evidence type="ECO:0000259" key="15">
    <source>
        <dbReference type="Pfam" id="PF06280"/>
    </source>
</evidence>
<dbReference type="GO" id="GO:0016020">
    <property type="term" value="C:membrane"/>
    <property type="evidence" value="ECO:0007669"/>
    <property type="project" value="InterPro"/>
</dbReference>
<dbReference type="PRINTS" id="PR00723">
    <property type="entry name" value="SUBTILISIN"/>
</dbReference>
<dbReference type="AlphaFoldDB" id="A0A0F4Z8I6"/>
<keyword evidence="4 9" id="KW-0645">Protease</keyword>
<evidence type="ECO:0000256" key="9">
    <source>
        <dbReference type="PROSITE-ProRule" id="PRU01240"/>
    </source>
</evidence>
<dbReference type="InterPro" id="IPR050131">
    <property type="entry name" value="Peptidase_S8_subtilisin-like"/>
</dbReference>
<feature type="compositionally biased region" description="Polar residues" evidence="11">
    <location>
        <begin position="123"/>
        <end position="133"/>
    </location>
</feature>
<evidence type="ECO:0000256" key="6">
    <source>
        <dbReference type="ARBA" id="ARBA00022801"/>
    </source>
</evidence>
<evidence type="ECO:0000259" key="13">
    <source>
        <dbReference type="Pfam" id="PF00082"/>
    </source>
</evidence>
<keyword evidence="6 9" id="KW-0378">Hydrolase</keyword>
<dbReference type="InterPro" id="IPR003137">
    <property type="entry name" value="PA_domain"/>
</dbReference>